<dbReference type="SUPFAM" id="SSF48264">
    <property type="entry name" value="Cytochrome P450"/>
    <property type="match status" value="1"/>
</dbReference>
<gene>
    <name evidence="9" type="ORF">VITISV_039679</name>
</gene>
<dbReference type="AlphaFoldDB" id="A5BA71"/>
<evidence type="ECO:0000256" key="4">
    <source>
        <dbReference type="ARBA" id="ARBA00022723"/>
    </source>
</evidence>
<sequence length="110" mass="12956">MTYIPYSMGRIESIWGKDCLQFKPERWLENGVYRQENPFRYPIFHAGPRMCLGKDMAYIQMKSIAASVMEQFEVKVEEKDKCPEHYLSLTLRMTGGLEVRVKERCVDVIN</sequence>
<reference evidence="9" key="1">
    <citation type="journal article" date="2007" name="PLoS ONE">
        <title>The first genome sequence of an elite grapevine cultivar (Pinot noir Vitis vinifera L.): coping with a highly heterozygous genome.</title>
        <authorList>
            <person name="Velasco R."/>
            <person name="Zharkikh A."/>
            <person name="Troggio M."/>
            <person name="Cartwright D.A."/>
            <person name="Cestaro A."/>
            <person name="Pruss D."/>
            <person name="Pindo M."/>
            <person name="FitzGerald L.M."/>
            <person name="Vezzulli S."/>
            <person name="Reid J."/>
            <person name="Malacarne G."/>
            <person name="Iliev D."/>
            <person name="Coppola G."/>
            <person name="Wardell B."/>
            <person name="Micheletti D."/>
            <person name="Macalma T."/>
            <person name="Facci M."/>
            <person name="Mitchell J.T."/>
            <person name="Perazzolli M."/>
            <person name="Eldredge G."/>
            <person name="Gatto P."/>
            <person name="Oyzerski R."/>
            <person name="Moretto M."/>
            <person name="Gutin N."/>
            <person name="Stefanini M."/>
            <person name="Chen Y."/>
            <person name="Segala C."/>
            <person name="Davenport C."/>
            <person name="Dematte L."/>
            <person name="Mraz A."/>
            <person name="Battilana J."/>
            <person name="Stormo K."/>
            <person name="Costa F."/>
            <person name="Tao Q."/>
            <person name="Si-Ammour A."/>
            <person name="Harkins T."/>
            <person name="Lackey A."/>
            <person name="Perbost C."/>
            <person name="Taillon B."/>
            <person name="Stella A."/>
            <person name="Solovyev V."/>
            <person name="Fawcett J.A."/>
            <person name="Sterck L."/>
            <person name="Vandepoele K."/>
            <person name="Grando S.M."/>
            <person name="Toppo S."/>
            <person name="Moser C."/>
            <person name="Lanchbury J."/>
            <person name="Bogden R."/>
            <person name="Skolnick M."/>
            <person name="Sgaramella V."/>
            <person name="Bhatnagar S.K."/>
            <person name="Fontana P."/>
            <person name="Gutin A."/>
            <person name="Van de Peer Y."/>
            <person name="Salamini F."/>
            <person name="Viola R."/>
        </authorList>
    </citation>
    <scope>NUCLEOTIDE SEQUENCE</scope>
</reference>
<proteinExistence type="inferred from homology"/>
<dbReference type="InterPro" id="IPR036396">
    <property type="entry name" value="Cyt_P450_sf"/>
</dbReference>
<evidence type="ECO:0000313" key="9">
    <source>
        <dbReference type="EMBL" id="CAN83023.1"/>
    </source>
</evidence>
<dbReference type="GO" id="GO:0006629">
    <property type="term" value="P:lipid metabolic process"/>
    <property type="evidence" value="ECO:0007669"/>
    <property type="project" value="UniProtKB-ARBA"/>
</dbReference>
<dbReference type="GO" id="GO:0016705">
    <property type="term" value="F:oxidoreductase activity, acting on paired donors, with incorporation or reduction of molecular oxygen"/>
    <property type="evidence" value="ECO:0007669"/>
    <property type="project" value="InterPro"/>
</dbReference>
<dbReference type="Pfam" id="PF00067">
    <property type="entry name" value="p450"/>
    <property type="match status" value="1"/>
</dbReference>
<dbReference type="PANTHER" id="PTHR24296">
    <property type="entry name" value="CYTOCHROME P450"/>
    <property type="match status" value="1"/>
</dbReference>
<dbReference type="InterPro" id="IPR001128">
    <property type="entry name" value="Cyt_P450"/>
</dbReference>
<accession>A5BA71</accession>
<keyword evidence="5 8" id="KW-0560">Oxidoreductase</keyword>
<name>A5BA71_VITVI</name>
<dbReference type="InterPro" id="IPR017972">
    <property type="entry name" value="Cyt_P450_CS"/>
</dbReference>
<comment type="similarity">
    <text evidence="2 8">Belongs to the cytochrome P450 family.</text>
</comment>
<evidence type="ECO:0000256" key="3">
    <source>
        <dbReference type="ARBA" id="ARBA00022617"/>
    </source>
</evidence>
<evidence type="ECO:0000256" key="1">
    <source>
        <dbReference type="ARBA" id="ARBA00001971"/>
    </source>
</evidence>
<dbReference type="OrthoDB" id="1470350at2759"/>
<evidence type="ECO:0000256" key="7">
    <source>
        <dbReference type="ARBA" id="ARBA00023033"/>
    </source>
</evidence>
<dbReference type="GO" id="GO:0004497">
    <property type="term" value="F:monooxygenase activity"/>
    <property type="evidence" value="ECO:0007669"/>
    <property type="project" value="UniProtKB-KW"/>
</dbReference>
<comment type="cofactor">
    <cofactor evidence="1">
        <name>heme</name>
        <dbReference type="ChEBI" id="CHEBI:30413"/>
    </cofactor>
</comment>
<dbReference type="PROSITE" id="PS00086">
    <property type="entry name" value="CYTOCHROME_P450"/>
    <property type="match status" value="1"/>
</dbReference>
<evidence type="ECO:0000256" key="5">
    <source>
        <dbReference type="ARBA" id="ARBA00023002"/>
    </source>
</evidence>
<evidence type="ECO:0000256" key="2">
    <source>
        <dbReference type="ARBA" id="ARBA00010617"/>
    </source>
</evidence>
<organism evidence="9">
    <name type="scientific">Vitis vinifera</name>
    <name type="common">Grape</name>
    <dbReference type="NCBI Taxonomy" id="29760"/>
    <lineage>
        <taxon>Eukaryota</taxon>
        <taxon>Viridiplantae</taxon>
        <taxon>Streptophyta</taxon>
        <taxon>Embryophyta</taxon>
        <taxon>Tracheophyta</taxon>
        <taxon>Spermatophyta</taxon>
        <taxon>Magnoliopsida</taxon>
        <taxon>eudicotyledons</taxon>
        <taxon>Gunneridae</taxon>
        <taxon>Pentapetalae</taxon>
        <taxon>rosids</taxon>
        <taxon>Vitales</taxon>
        <taxon>Vitaceae</taxon>
        <taxon>Viteae</taxon>
        <taxon>Vitis</taxon>
    </lineage>
</organism>
<evidence type="ECO:0000256" key="6">
    <source>
        <dbReference type="ARBA" id="ARBA00023004"/>
    </source>
</evidence>
<dbReference type="GO" id="GO:0020037">
    <property type="term" value="F:heme binding"/>
    <property type="evidence" value="ECO:0007669"/>
    <property type="project" value="InterPro"/>
</dbReference>
<keyword evidence="3 8" id="KW-0349">Heme</keyword>
<dbReference type="Gene3D" id="1.10.630.10">
    <property type="entry name" value="Cytochrome P450"/>
    <property type="match status" value="1"/>
</dbReference>
<keyword evidence="4 8" id="KW-0479">Metal-binding</keyword>
<dbReference type="GO" id="GO:0005506">
    <property type="term" value="F:iron ion binding"/>
    <property type="evidence" value="ECO:0007669"/>
    <property type="project" value="InterPro"/>
</dbReference>
<keyword evidence="7 8" id="KW-0503">Monooxygenase</keyword>
<dbReference type="EMBL" id="AM452012">
    <property type="protein sequence ID" value="CAN83023.1"/>
    <property type="molecule type" value="Genomic_DNA"/>
</dbReference>
<protein>
    <submittedName>
        <fullName evidence="9">Uncharacterized protein</fullName>
    </submittedName>
</protein>
<dbReference type="ExpressionAtlas" id="A5BA71">
    <property type="expression patterns" value="baseline and differential"/>
</dbReference>
<evidence type="ECO:0000256" key="8">
    <source>
        <dbReference type="RuleBase" id="RU000461"/>
    </source>
</evidence>
<keyword evidence="6 8" id="KW-0408">Iron</keyword>